<name>A0A8S2YFQ1_9BILA</name>
<dbReference type="OrthoDB" id="2499658at2759"/>
<organism evidence="1 2">
    <name type="scientific">Didymodactylos carnosus</name>
    <dbReference type="NCBI Taxonomy" id="1234261"/>
    <lineage>
        <taxon>Eukaryota</taxon>
        <taxon>Metazoa</taxon>
        <taxon>Spiralia</taxon>
        <taxon>Gnathifera</taxon>
        <taxon>Rotifera</taxon>
        <taxon>Eurotatoria</taxon>
        <taxon>Bdelloidea</taxon>
        <taxon>Philodinida</taxon>
        <taxon>Philodinidae</taxon>
        <taxon>Didymodactylos</taxon>
    </lineage>
</organism>
<protein>
    <submittedName>
        <fullName evidence="1">Uncharacterized protein</fullName>
    </submittedName>
</protein>
<gene>
    <name evidence="1" type="ORF">SRO942_LOCUS47309</name>
</gene>
<dbReference type="Proteomes" id="UP000681722">
    <property type="component" value="Unassembled WGS sequence"/>
</dbReference>
<sequence length="187" mass="20613">RVPVVYGINTRVASATKTTPYEVLFGQKPRSDVEFWRVVKEKNILDDDDLPGNVEEIDLGDELDTPIVNDANETVPINVDTTASLAMFLTSSVTDLDDGTTVINLISFDSLKSPSRPSQDLSVVVDVAIPDTDIKTTQTYDLLNELIALSEGLKLGDCVGIKIHEVDRTNTDPKILPCLIVWKEKKK</sequence>
<accession>A0A8S2YFQ1</accession>
<reference evidence="1" key="1">
    <citation type="submission" date="2021-02" db="EMBL/GenBank/DDBJ databases">
        <authorList>
            <person name="Nowell W R."/>
        </authorList>
    </citation>
    <scope>NUCLEOTIDE SEQUENCE</scope>
</reference>
<dbReference type="EMBL" id="CAJOBC010117617">
    <property type="protein sequence ID" value="CAF4559277.1"/>
    <property type="molecule type" value="Genomic_DNA"/>
</dbReference>
<evidence type="ECO:0000313" key="2">
    <source>
        <dbReference type="Proteomes" id="UP000681722"/>
    </source>
</evidence>
<proteinExistence type="predicted"/>
<evidence type="ECO:0000313" key="1">
    <source>
        <dbReference type="EMBL" id="CAF4559277.1"/>
    </source>
</evidence>
<comment type="caution">
    <text evidence="1">The sequence shown here is derived from an EMBL/GenBank/DDBJ whole genome shotgun (WGS) entry which is preliminary data.</text>
</comment>
<dbReference type="AlphaFoldDB" id="A0A8S2YFQ1"/>
<feature type="non-terminal residue" evidence="1">
    <location>
        <position position="1"/>
    </location>
</feature>